<dbReference type="InterPro" id="IPR024633">
    <property type="entry name" value="DnaA_N_dom"/>
</dbReference>
<evidence type="ECO:0000313" key="2">
    <source>
        <dbReference type="EMBL" id="MFC3088697.1"/>
    </source>
</evidence>
<feature type="domain" description="DnaA N-terminal" evidence="1">
    <location>
        <begin position="155"/>
        <end position="215"/>
    </location>
</feature>
<dbReference type="Gene3D" id="3.30.300.180">
    <property type="match status" value="1"/>
</dbReference>
<accession>A0ABV7DZY9</accession>
<organism evidence="2 3">
    <name type="scientific">Tabrizicola soli</name>
    <dbReference type="NCBI Taxonomy" id="2185115"/>
    <lineage>
        <taxon>Bacteria</taxon>
        <taxon>Pseudomonadati</taxon>
        <taxon>Pseudomonadota</taxon>
        <taxon>Alphaproteobacteria</taxon>
        <taxon>Rhodobacterales</taxon>
        <taxon>Paracoccaceae</taxon>
        <taxon>Tabrizicola</taxon>
    </lineage>
</organism>
<evidence type="ECO:0000313" key="3">
    <source>
        <dbReference type="Proteomes" id="UP001595445"/>
    </source>
</evidence>
<dbReference type="SUPFAM" id="SSF46785">
    <property type="entry name" value="Winged helix' DNA-binding domain"/>
    <property type="match status" value="1"/>
</dbReference>
<protein>
    <submittedName>
        <fullName evidence="2">DnaA N-terminal domain-containing protein</fullName>
    </submittedName>
</protein>
<dbReference type="InterPro" id="IPR038454">
    <property type="entry name" value="DnaA_N_sf"/>
</dbReference>
<name>A0ABV7DZY9_9RHOB</name>
<dbReference type="EMBL" id="JBHRSM010000054">
    <property type="protein sequence ID" value="MFC3088697.1"/>
    <property type="molecule type" value="Genomic_DNA"/>
</dbReference>
<sequence length="228" mass="25425">MQLPRPVGREAASRKYDILSALMAFALSQDKHVQRQILRIMALITTRYNWQRDELTMGQAEIARMWSVDDRTVKREMARLRAQGWLVLKRQGARGRVSVYGMDLNRMLEDTRPAWPLIGEDFVARLDPAGTAPAGQGTSNVVPLRAAPSPVADGSVWAAAQARLHQEDAAIYGAWFHALTSAGLEANCLTLAAPTRFHATYVATNLKERLLRALRQIDPSLRDVRLLG</sequence>
<proteinExistence type="predicted"/>
<dbReference type="InterPro" id="IPR036390">
    <property type="entry name" value="WH_DNA-bd_sf"/>
</dbReference>
<gene>
    <name evidence="2" type="ORF">ACFOD6_21865</name>
</gene>
<keyword evidence="3" id="KW-1185">Reference proteome</keyword>
<dbReference type="Proteomes" id="UP001595445">
    <property type="component" value="Unassembled WGS sequence"/>
</dbReference>
<reference evidence="3" key="1">
    <citation type="journal article" date="2019" name="Int. J. Syst. Evol. Microbiol.">
        <title>The Global Catalogue of Microorganisms (GCM) 10K type strain sequencing project: providing services to taxonomists for standard genome sequencing and annotation.</title>
        <authorList>
            <consortium name="The Broad Institute Genomics Platform"/>
            <consortium name="The Broad Institute Genome Sequencing Center for Infectious Disease"/>
            <person name="Wu L."/>
            <person name="Ma J."/>
        </authorList>
    </citation>
    <scope>NUCLEOTIDE SEQUENCE [LARGE SCALE GENOMIC DNA]</scope>
    <source>
        <strain evidence="3">KCTC 62102</strain>
    </source>
</reference>
<dbReference type="RefSeq" id="WP_197643743.1">
    <property type="nucleotide sequence ID" value="NZ_JAEACP010000010.1"/>
</dbReference>
<comment type="caution">
    <text evidence="2">The sequence shown here is derived from an EMBL/GenBank/DDBJ whole genome shotgun (WGS) entry which is preliminary data.</text>
</comment>
<evidence type="ECO:0000259" key="1">
    <source>
        <dbReference type="Pfam" id="PF11638"/>
    </source>
</evidence>
<dbReference type="Pfam" id="PF11638">
    <property type="entry name" value="DnaA_N"/>
    <property type="match status" value="1"/>
</dbReference>